<dbReference type="Proteomes" id="UP000614410">
    <property type="component" value="Unassembled WGS sequence"/>
</dbReference>
<dbReference type="GO" id="GO:0016758">
    <property type="term" value="F:hexosyltransferase activity"/>
    <property type="evidence" value="ECO:0007669"/>
    <property type="project" value="TreeGrafter"/>
</dbReference>
<dbReference type="NCBIfam" id="TIGR00696">
    <property type="entry name" value="wecG_tagA_cpsF"/>
    <property type="match status" value="1"/>
</dbReference>
<dbReference type="PANTHER" id="PTHR34136">
    <property type="match status" value="1"/>
</dbReference>
<protein>
    <submittedName>
        <fullName evidence="3">WecB/TagA/CpsF family glycosyltransferase</fullName>
    </submittedName>
</protein>
<dbReference type="AlphaFoldDB" id="A0A934NH24"/>
<keyword evidence="1" id="KW-0328">Glycosyltransferase</keyword>
<name>A0A934NH24_9BACT</name>
<organism evidence="3 4">
    <name type="scientific">Candidatus Amunia macphersoniae</name>
    <dbReference type="NCBI Taxonomy" id="3127014"/>
    <lineage>
        <taxon>Bacteria</taxon>
        <taxon>Bacillati</taxon>
        <taxon>Candidatus Dormiibacterota</taxon>
        <taxon>Candidatus Dormibacteria</taxon>
        <taxon>Candidatus Aeolococcales</taxon>
        <taxon>Candidatus Aeolococcaceae</taxon>
        <taxon>Candidatus Amunia</taxon>
    </lineage>
</organism>
<dbReference type="EMBL" id="JAEKNN010000054">
    <property type="protein sequence ID" value="MBJ7610011.1"/>
    <property type="molecule type" value="Genomic_DNA"/>
</dbReference>
<comment type="caution">
    <text evidence="3">The sequence shown here is derived from an EMBL/GenBank/DDBJ whole genome shotgun (WGS) entry which is preliminary data.</text>
</comment>
<sequence length="242" mass="26327">MALPTRARVLGCPVDVVDMDAAVHRLAELIDARDGSGAAVVVTLNPEMVIRARHEPDFARILDSAALLVPDGVGIVRALRRRGFRDAVRIGGVDLLDAYTPHAVERGDRIVLVGGAGDVAARAAARLRRRHPGLDVIADSGDPNAGTATRVAALRPQLLCVAFGAGRQERFLRDHLRTVGAAAGIGVGGTLDYLAGTARRAPRAVRSAGFEWLWRLALEPRRWRRQLALPQFWWLERREVAR</sequence>
<evidence type="ECO:0000313" key="3">
    <source>
        <dbReference type="EMBL" id="MBJ7610011.1"/>
    </source>
</evidence>
<reference evidence="3 4" key="1">
    <citation type="submission" date="2020-10" db="EMBL/GenBank/DDBJ databases">
        <title>Ca. Dormibacterota MAGs.</title>
        <authorList>
            <person name="Montgomery K."/>
        </authorList>
    </citation>
    <scope>NUCLEOTIDE SEQUENCE [LARGE SCALE GENOMIC DNA]</scope>
    <source>
        <strain evidence="3">Mitchell_Peninsula_5</strain>
    </source>
</reference>
<dbReference type="CDD" id="cd06533">
    <property type="entry name" value="Glyco_transf_WecG_TagA"/>
    <property type="match status" value="1"/>
</dbReference>
<gene>
    <name evidence="3" type="ORF">JF887_11370</name>
</gene>
<dbReference type="PANTHER" id="PTHR34136:SF1">
    <property type="entry name" value="UDP-N-ACETYL-D-MANNOSAMINURONIC ACID TRANSFERASE"/>
    <property type="match status" value="1"/>
</dbReference>
<proteinExistence type="predicted"/>
<dbReference type="InterPro" id="IPR004629">
    <property type="entry name" value="WecG_TagA_CpsF"/>
</dbReference>
<accession>A0A934NH24</accession>
<dbReference type="Pfam" id="PF03808">
    <property type="entry name" value="Glyco_tran_WecG"/>
    <property type="match status" value="1"/>
</dbReference>
<keyword evidence="2" id="KW-0808">Transferase</keyword>
<evidence type="ECO:0000256" key="1">
    <source>
        <dbReference type="ARBA" id="ARBA00022676"/>
    </source>
</evidence>
<evidence type="ECO:0000256" key="2">
    <source>
        <dbReference type="ARBA" id="ARBA00022679"/>
    </source>
</evidence>
<evidence type="ECO:0000313" key="4">
    <source>
        <dbReference type="Proteomes" id="UP000614410"/>
    </source>
</evidence>